<organism evidence="1 2">
    <name type="scientific">Candidatus Glassbacteria bacterium RIFCSPLOWO2_12_FULL_58_11</name>
    <dbReference type="NCBI Taxonomy" id="1817867"/>
    <lineage>
        <taxon>Bacteria</taxon>
        <taxon>Candidatus Glassiibacteriota</taxon>
    </lineage>
</organism>
<comment type="caution">
    <text evidence="1">The sequence shown here is derived from an EMBL/GenBank/DDBJ whole genome shotgun (WGS) entry which is preliminary data.</text>
</comment>
<reference evidence="1 2" key="1">
    <citation type="journal article" date="2016" name="Nat. Commun.">
        <title>Thousands of microbial genomes shed light on interconnected biogeochemical processes in an aquifer system.</title>
        <authorList>
            <person name="Anantharaman K."/>
            <person name="Brown C.T."/>
            <person name="Hug L.A."/>
            <person name="Sharon I."/>
            <person name="Castelle C.J."/>
            <person name="Probst A.J."/>
            <person name="Thomas B.C."/>
            <person name="Singh A."/>
            <person name="Wilkins M.J."/>
            <person name="Karaoz U."/>
            <person name="Brodie E.L."/>
            <person name="Williams K.H."/>
            <person name="Hubbard S.S."/>
            <person name="Banfield J.F."/>
        </authorList>
    </citation>
    <scope>NUCLEOTIDE SEQUENCE [LARGE SCALE GENOMIC DNA]</scope>
</reference>
<sequence length="59" mass="6841">MIATGQRRHQPRVDYCVLPVGLQGHSPDKIGVLLQKNNKQIFWIFQVTEEITPLRQTLQ</sequence>
<gene>
    <name evidence="1" type="ORF">A3F83_07870</name>
</gene>
<proteinExistence type="predicted"/>
<dbReference type="EMBL" id="MFIX01000050">
    <property type="protein sequence ID" value="OGG05442.1"/>
    <property type="molecule type" value="Genomic_DNA"/>
</dbReference>
<name>A0A1F5YZX9_9BACT</name>
<protein>
    <submittedName>
        <fullName evidence="1">Uncharacterized protein</fullName>
    </submittedName>
</protein>
<evidence type="ECO:0000313" key="2">
    <source>
        <dbReference type="Proteomes" id="UP000179129"/>
    </source>
</evidence>
<evidence type="ECO:0000313" key="1">
    <source>
        <dbReference type="EMBL" id="OGG05442.1"/>
    </source>
</evidence>
<accession>A0A1F5YZX9</accession>
<dbReference type="Proteomes" id="UP000179129">
    <property type="component" value="Unassembled WGS sequence"/>
</dbReference>
<dbReference type="AlphaFoldDB" id="A0A1F5YZX9"/>